<dbReference type="Gene3D" id="3.40.50.720">
    <property type="entry name" value="NAD(P)-binding Rossmann-like Domain"/>
    <property type="match status" value="1"/>
</dbReference>
<proteinExistence type="inferred from homology"/>
<dbReference type="EMBL" id="KN847335">
    <property type="protein sequence ID" value="KIW43659.1"/>
    <property type="molecule type" value="Genomic_DNA"/>
</dbReference>
<evidence type="ECO:0000313" key="6">
    <source>
        <dbReference type="Proteomes" id="UP000053342"/>
    </source>
</evidence>
<accession>A0A0D2E763</accession>
<keyword evidence="3" id="KW-0560">Oxidoreductase</keyword>
<gene>
    <name evidence="5" type="ORF">PV06_04740</name>
</gene>
<dbReference type="PANTHER" id="PTHR44229:SF4">
    <property type="entry name" value="15-HYDROXYPROSTAGLANDIN DEHYDROGENASE [NAD(+)]"/>
    <property type="match status" value="1"/>
</dbReference>
<organism evidence="5 6">
    <name type="scientific">Exophiala oligosperma</name>
    <dbReference type="NCBI Taxonomy" id="215243"/>
    <lineage>
        <taxon>Eukaryota</taxon>
        <taxon>Fungi</taxon>
        <taxon>Dikarya</taxon>
        <taxon>Ascomycota</taxon>
        <taxon>Pezizomycotina</taxon>
        <taxon>Eurotiomycetes</taxon>
        <taxon>Chaetothyriomycetidae</taxon>
        <taxon>Chaetothyriales</taxon>
        <taxon>Herpotrichiellaceae</taxon>
        <taxon>Exophiala</taxon>
    </lineage>
</organism>
<evidence type="ECO:0000256" key="2">
    <source>
        <dbReference type="ARBA" id="ARBA00022857"/>
    </source>
</evidence>
<protein>
    <recommendedName>
        <fullName evidence="7">NAD(P)-binding protein</fullName>
    </recommendedName>
</protein>
<keyword evidence="2" id="KW-0521">NADP</keyword>
<sequence>MTSYEVKDSDLDALGGKTVLIVGAATGIGRSTVLLAHQHGANVAIGDWNEGEGEALATSLKERVLFQKCDMSNWESVVDFFKKTWEAFGAIDVVLANAGIHSEKTWLADALRVSEELVHPDMNTMRVNLDGMVYMTQCAIHYFARRPEVKTQLVFTGSAASFLDTPPLYQYCASKAGVLGLMRSLRTDIPRVTKGQTTVNMVAPWQTSMTSEKFLEIWGDLPSNSTQGVGKALLLPALRPGLNGLSLLVHGDQITDLEESLAATMPQWMGQELSEEVREGQRRILGVEKW</sequence>
<dbReference type="PANTHER" id="PTHR44229">
    <property type="entry name" value="15-HYDROXYPROSTAGLANDIN DEHYDROGENASE [NAD(+)]"/>
    <property type="match status" value="1"/>
</dbReference>
<dbReference type="InterPro" id="IPR002347">
    <property type="entry name" value="SDR_fam"/>
</dbReference>
<dbReference type="InterPro" id="IPR020904">
    <property type="entry name" value="Sc_DH/Rdtase_CS"/>
</dbReference>
<evidence type="ECO:0000256" key="1">
    <source>
        <dbReference type="ARBA" id="ARBA00006484"/>
    </source>
</evidence>
<dbReference type="GO" id="GO:0005737">
    <property type="term" value="C:cytoplasm"/>
    <property type="evidence" value="ECO:0007669"/>
    <property type="project" value="TreeGrafter"/>
</dbReference>
<dbReference type="GO" id="GO:0016616">
    <property type="term" value="F:oxidoreductase activity, acting on the CH-OH group of donors, NAD or NADP as acceptor"/>
    <property type="evidence" value="ECO:0007669"/>
    <property type="project" value="TreeGrafter"/>
</dbReference>
<name>A0A0D2E763_9EURO</name>
<dbReference type="VEuPathDB" id="FungiDB:PV06_04740"/>
<dbReference type="SUPFAM" id="SSF51735">
    <property type="entry name" value="NAD(P)-binding Rossmann-fold domains"/>
    <property type="match status" value="1"/>
</dbReference>
<keyword evidence="6" id="KW-1185">Reference proteome</keyword>
<dbReference type="InterPro" id="IPR036291">
    <property type="entry name" value="NAD(P)-bd_dom_sf"/>
</dbReference>
<dbReference type="GeneID" id="27356814"/>
<dbReference type="PRINTS" id="PR00081">
    <property type="entry name" value="GDHRDH"/>
</dbReference>
<dbReference type="PROSITE" id="PS00061">
    <property type="entry name" value="ADH_SHORT"/>
    <property type="match status" value="1"/>
</dbReference>
<evidence type="ECO:0000256" key="4">
    <source>
        <dbReference type="RuleBase" id="RU000363"/>
    </source>
</evidence>
<evidence type="ECO:0008006" key="7">
    <source>
        <dbReference type="Google" id="ProtNLM"/>
    </source>
</evidence>
<dbReference type="PRINTS" id="PR00080">
    <property type="entry name" value="SDRFAMILY"/>
</dbReference>
<reference evidence="5 6" key="1">
    <citation type="submission" date="2015-01" db="EMBL/GenBank/DDBJ databases">
        <title>The Genome Sequence of Exophiala oligosperma CBS72588.</title>
        <authorList>
            <consortium name="The Broad Institute Genomics Platform"/>
            <person name="Cuomo C."/>
            <person name="de Hoog S."/>
            <person name="Gorbushina A."/>
            <person name="Stielow B."/>
            <person name="Teixiera M."/>
            <person name="Abouelleil A."/>
            <person name="Chapman S.B."/>
            <person name="Priest M."/>
            <person name="Young S.K."/>
            <person name="Wortman J."/>
            <person name="Nusbaum C."/>
            <person name="Birren B."/>
        </authorList>
    </citation>
    <scope>NUCLEOTIDE SEQUENCE [LARGE SCALE GENOMIC DNA]</scope>
    <source>
        <strain evidence="5 6">CBS 72588</strain>
    </source>
</reference>
<dbReference type="Pfam" id="PF00106">
    <property type="entry name" value="adh_short"/>
    <property type="match status" value="1"/>
</dbReference>
<dbReference type="OrthoDB" id="4111563at2759"/>
<evidence type="ECO:0000313" key="5">
    <source>
        <dbReference type="EMBL" id="KIW43659.1"/>
    </source>
</evidence>
<evidence type="ECO:0000256" key="3">
    <source>
        <dbReference type="ARBA" id="ARBA00023002"/>
    </source>
</evidence>
<comment type="similarity">
    <text evidence="1 4">Belongs to the short-chain dehydrogenases/reductases (SDR) family.</text>
</comment>
<dbReference type="Proteomes" id="UP000053342">
    <property type="component" value="Unassembled WGS sequence"/>
</dbReference>
<dbReference type="RefSeq" id="XP_016263875.1">
    <property type="nucleotide sequence ID" value="XM_016405669.1"/>
</dbReference>
<dbReference type="STRING" id="215243.A0A0D2E763"/>
<dbReference type="HOGENOM" id="CLU_010194_13_1_1"/>
<dbReference type="AlphaFoldDB" id="A0A0D2E763"/>